<name>A0ACA9KXI9_9GLOM</name>
<accession>A0ACA9KXI9</accession>
<evidence type="ECO:0000313" key="2">
    <source>
        <dbReference type="Proteomes" id="UP000789366"/>
    </source>
</evidence>
<sequence length="476" mass="55031">GFLTNFGEIKKKLRELQSLNTFIQKDSFKNLIKKEQVNYEKRRAELQSIYEGVVNLRDKPDVLFIIGLNKEKTACLEAKKAKIPIIAVCNNNCNPRLIDYVIPGNDESTKSIDFFASLVADAVIQAKGEAKMATENAAVNEKLEHILAIQEKYEVIIMIADLHALTIPNNELDYREKCYEIASLLYACGLKKENFLMAADIFLYAPSYIIVGQDQTQHLELVSDIARKFNVFCRTKLLETPNFEILSGGKIMSLKNPTKKMSKKNKKVEELEEAIRFKVYDYYDLKLDVINLIKKEIKSIREKYHRQPRNEIKELLKKNSRELRGIAEKKMKEIKERLKLLNNVNFLFDLLNSHIEKSGVIFDPCVGEGSLLNPWKNKGYRVQGVDIKKQGFEETIRQNYLKLEKDKNLKVSLVIMNPPFNVDETTASYIKKNYSGRPLLPEVWLKKTIELFGKSIPIVMFTPYGFRLNQSRESKR</sequence>
<comment type="caution">
    <text evidence="1">The sequence shown here is derived from an EMBL/GenBank/DDBJ whole genome shotgun (WGS) entry which is preliminary data.</text>
</comment>
<protein>
    <submittedName>
        <fullName evidence="1">2352_t:CDS:1</fullName>
    </submittedName>
</protein>
<organism evidence="1 2">
    <name type="scientific">Cetraspora pellucida</name>
    <dbReference type="NCBI Taxonomy" id="1433469"/>
    <lineage>
        <taxon>Eukaryota</taxon>
        <taxon>Fungi</taxon>
        <taxon>Fungi incertae sedis</taxon>
        <taxon>Mucoromycota</taxon>
        <taxon>Glomeromycotina</taxon>
        <taxon>Glomeromycetes</taxon>
        <taxon>Diversisporales</taxon>
        <taxon>Gigasporaceae</taxon>
        <taxon>Cetraspora</taxon>
    </lineage>
</organism>
<dbReference type="EMBL" id="CAJVPW010002075">
    <property type="protein sequence ID" value="CAG8498385.1"/>
    <property type="molecule type" value="Genomic_DNA"/>
</dbReference>
<evidence type="ECO:0000313" key="1">
    <source>
        <dbReference type="EMBL" id="CAG8498385.1"/>
    </source>
</evidence>
<reference evidence="1" key="1">
    <citation type="submission" date="2021-06" db="EMBL/GenBank/DDBJ databases">
        <authorList>
            <person name="Kallberg Y."/>
            <person name="Tangrot J."/>
            <person name="Rosling A."/>
        </authorList>
    </citation>
    <scope>NUCLEOTIDE SEQUENCE</scope>
    <source>
        <strain evidence="1">28 12/20/2015</strain>
    </source>
</reference>
<keyword evidence="2" id="KW-1185">Reference proteome</keyword>
<dbReference type="Proteomes" id="UP000789366">
    <property type="component" value="Unassembled WGS sequence"/>
</dbReference>
<proteinExistence type="predicted"/>
<gene>
    <name evidence="1" type="ORF">SPELUC_LOCUS2892</name>
</gene>
<feature type="non-terminal residue" evidence="1">
    <location>
        <position position="1"/>
    </location>
</feature>